<gene>
    <name evidence="8" type="ORF">CHR90_09520</name>
</gene>
<evidence type="ECO:0000313" key="9">
    <source>
        <dbReference type="Proteomes" id="UP000216361"/>
    </source>
</evidence>
<comment type="caution">
    <text evidence="8">The sequence shown here is derived from an EMBL/GenBank/DDBJ whole genome shotgun (WGS) entry which is preliminary data.</text>
</comment>
<proteinExistence type="inferred from homology"/>
<feature type="transmembrane region" description="Helical" evidence="6">
    <location>
        <begin position="187"/>
        <end position="206"/>
    </location>
</feature>
<sequence length="295" mass="31634">MKHAAATDFAIPILTVLLWSGNTVVMRAAVGVIEPETIMAWRWVLAALLLTPFVAKPLWQHRKTIRRNLGKLGGLGLLGMVLYQGCAYYAAQTTTATNMGIIASLVPLITFGLSSLILGEKPGWSTAAGGVLSLAGLSILIGQGQPLNILHGGFHVGDGIMLIGAICYALYSVMLRRWQVPIPMWPSLYMQILTALLVLVPLYLVTPTAPVTMKAAPIILYSVIPISIVAPMLWMLAVARLGANRSSIFMNLLPVFTAIIATLGLGEKLYAYHLVGGVLTLSGVMLAQLVRARPK</sequence>
<feature type="transmembrane region" description="Helical" evidence="6">
    <location>
        <begin position="71"/>
        <end position="91"/>
    </location>
</feature>
<dbReference type="SUPFAM" id="SSF103481">
    <property type="entry name" value="Multidrug resistance efflux transporter EmrE"/>
    <property type="match status" value="2"/>
</dbReference>
<evidence type="ECO:0000256" key="4">
    <source>
        <dbReference type="ARBA" id="ARBA00022989"/>
    </source>
</evidence>
<keyword evidence="3 6" id="KW-0812">Transmembrane</keyword>
<feature type="transmembrane region" description="Helical" evidence="6">
    <location>
        <begin position="41"/>
        <end position="59"/>
    </location>
</feature>
<name>A0A255XNF4_9PROT</name>
<dbReference type="InterPro" id="IPR000620">
    <property type="entry name" value="EamA_dom"/>
</dbReference>
<dbReference type="PANTHER" id="PTHR32322">
    <property type="entry name" value="INNER MEMBRANE TRANSPORTER"/>
    <property type="match status" value="1"/>
</dbReference>
<accession>A0A255XNF4</accession>
<comment type="similarity">
    <text evidence="2">Belongs to the EamA transporter family.</text>
</comment>
<keyword evidence="4 6" id="KW-1133">Transmembrane helix</keyword>
<keyword evidence="5 6" id="KW-0472">Membrane</keyword>
<feature type="transmembrane region" description="Helical" evidence="6">
    <location>
        <begin position="218"/>
        <end position="236"/>
    </location>
</feature>
<feature type="transmembrane region" description="Helical" evidence="6">
    <location>
        <begin position="248"/>
        <end position="265"/>
    </location>
</feature>
<feature type="transmembrane region" description="Helical" evidence="6">
    <location>
        <begin position="97"/>
        <end position="117"/>
    </location>
</feature>
<feature type="transmembrane region" description="Helical" evidence="6">
    <location>
        <begin position="154"/>
        <end position="175"/>
    </location>
</feature>
<organism evidence="8 9">
    <name type="scientific">Elstera cyanobacteriorum</name>
    <dbReference type="NCBI Taxonomy" id="2022747"/>
    <lineage>
        <taxon>Bacteria</taxon>
        <taxon>Pseudomonadati</taxon>
        <taxon>Pseudomonadota</taxon>
        <taxon>Alphaproteobacteria</taxon>
        <taxon>Rhodospirillales</taxon>
        <taxon>Rhodospirillaceae</taxon>
        <taxon>Elstera</taxon>
    </lineage>
</organism>
<comment type="subcellular location">
    <subcellularLocation>
        <location evidence="1">Membrane</location>
        <topology evidence="1">Multi-pass membrane protein</topology>
    </subcellularLocation>
</comment>
<keyword evidence="9" id="KW-1185">Reference proteome</keyword>
<evidence type="ECO:0000256" key="2">
    <source>
        <dbReference type="ARBA" id="ARBA00007362"/>
    </source>
</evidence>
<reference evidence="8 9" key="1">
    <citation type="submission" date="2017-07" db="EMBL/GenBank/DDBJ databases">
        <title>Elstera cyanobacteriorum sp. nov., a novel bacterium isolated from cyanobacterial aggregates in a eutrophic lake.</title>
        <authorList>
            <person name="Cai H."/>
        </authorList>
    </citation>
    <scope>NUCLEOTIDE SEQUENCE [LARGE SCALE GENOMIC DNA]</scope>
    <source>
        <strain evidence="8 9">TH019</strain>
    </source>
</reference>
<evidence type="ECO:0000256" key="5">
    <source>
        <dbReference type="ARBA" id="ARBA00023136"/>
    </source>
</evidence>
<feature type="transmembrane region" description="Helical" evidence="6">
    <location>
        <begin position="271"/>
        <end position="290"/>
    </location>
</feature>
<feature type="transmembrane region" description="Helical" evidence="6">
    <location>
        <begin position="124"/>
        <end position="142"/>
    </location>
</feature>
<dbReference type="RefSeq" id="WP_094408776.1">
    <property type="nucleotide sequence ID" value="NZ_BMJZ01000001.1"/>
</dbReference>
<evidence type="ECO:0000256" key="1">
    <source>
        <dbReference type="ARBA" id="ARBA00004141"/>
    </source>
</evidence>
<evidence type="ECO:0000256" key="3">
    <source>
        <dbReference type="ARBA" id="ARBA00022692"/>
    </source>
</evidence>
<dbReference type="Proteomes" id="UP000216361">
    <property type="component" value="Unassembled WGS sequence"/>
</dbReference>
<dbReference type="OrthoDB" id="9806889at2"/>
<dbReference type="PANTHER" id="PTHR32322:SF2">
    <property type="entry name" value="EAMA DOMAIN-CONTAINING PROTEIN"/>
    <property type="match status" value="1"/>
</dbReference>
<dbReference type="EMBL" id="NOXS01000032">
    <property type="protein sequence ID" value="OYQ18513.1"/>
    <property type="molecule type" value="Genomic_DNA"/>
</dbReference>
<feature type="domain" description="EamA" evidence="7">
    <location>
        <begin position="13"/>
        <end position="140"/>
    </location>
</feature>
<dbReference type="InterPro" id="IPR037185">
    <property type="entry name" value="EmrE-like"/>
</dbReference>
<feature type="domain" description="EamA" evidence="7">
    <location>
        <begin position="157"/>
        <end position="286"/>
    </location>
</feature>
<dbReference type="AlphaFoldDB" id="A0A255XNF4"/>
<dbReference type="GO" id="GO:0016020">
    <property type="term" value="C:membrane"/>
    <property type="evidence" value="ECO:0007669"/>
    <property type="project" value="UniProtKB-SubCell"/>
</dbReference>
<dbReference type="Pfam" id="PF00892">
    <property type="entry name" value="EamA"/>
    <property type="match status" value="2"/>
</dbReference>
<protein>
    <submittedName>
        <fullName evidence="8">EamA family transporter</fullName>
    </submittedName>
</protein>
<evidence type="ECO:0000256" key="6">
    <source>
        <dbReference type="SAM" id="Phobius"/>
    </source>
</evidence>
<evidence type="ECO:0000313" key="8">
    <source>
        <dbReference type="EMBL" id="OYQ18513.1"/>
    </source>
</evidence>
<evidence type="ECO:0000259" key="7">
    <source>
        <dbReference type="Pfam" id="PF00892"/>
    </source>
</evidence>
<dbReference type="InterPro" id="IPR050638">
    <property type="entry name" value="AA-Vitamin_Transporters"/>
</dbReference>